<proteinExistence type="predicted"/>
<dbReference type="AlphaFoldDB" id="A0A2S9YKD0"/>
<dbReference type="PANTHER" id="PTHR46580:SF2">
    <property type="entry name" value="MAM DOMAIN-CONTAINING PROTEIN"/>
    <property type="match status" value="1"/>
</dbReference>
<evidence type="ECO:0000313" key="5">
    <source>
        <dbReference type="Proteomes" id="UP000238823"/>
    </source>
</evidence>
<evidence type="ECO:0000313" key="4">
    <source>
        <dbReference type="EMBL" id="PRQ05559.1"/>
    </source>
</evidence>
<organism evidence="4 5">
    <name type="scientific">Enhygromyxa salina</name>
    <dbReference type="NCBI Taxonomy" id="215803"/>
    <lineage>
        <taxon>Bacteria</taxon>
        <taxon>Pseudomonadati</taxon>
        <taxon>Myxococcota</taxon>
        <taxon>Polyangia</taxon>
        <taxon>Nannocystales</taxon>
        <taxon>Nannocystaceae</taxon>
        <taxon>Enhygromyxa</taxon>
    </lineage>
</organism>
<evidence type="ECO:0000256" key="2">
    <source>
        <dbReference type="SAM" id="MobiDB-lite"/>
    </source>
</evidence>
<keyword evidence="1 3" id="KW-0732">Signal</keyword>
<feature type="compositionally biased region" description="Polar residues" evidence="2">
    <location>
        <begin position="29"/>
        <end position="52"/>
    </location>
</feature>
<dbReference type="OrthoDB" id="5380843at2"/>
<feature type="signal peptide" evidence="3">
    <location>
        <begin position="1"/>
        <end position="22"/>
    </location>
</feature>
<sequence length="770" mass="81823">MRSTCLLQLAWPCLALSLIACGNNNDGRTSTDTEVGVTQGTGSETADSANTDETADSADASETLGDPDLPPECDPVCDDNQQCIDGMCCDEAAICAGVCCSGDQVCSFAECVVPGDECVDASECPEDYYCEYSLGDPAGGMDMCQGTSIATGKCLPSPPDCPPGERPDPDEELTCLPVCEFFPETNFAPELKFHVPDLHVMMSPIVTQLDDDTCDGVVDERDIPEIVFSSFFAGDYNNNGTLHAVSIVDGAVVEKWAVNPQGPQLHPGVEIAAGDIGGMPGSELFACAVGGQVRAFNPDGTELWTSAYAGGCLMPSLADLDHDGQVEIVVRGGVLDAATGATKATFGITQNTVQAIDIDGDGNLEIAGPQAVYEADGTLLAMTGLTGNWTAAADLDLDFNPEIIVAQFATHTVHIYHWDQQTQQIVIDRQNLDINGPLSPALCPPNSAGNTAGGGPPTVADFNGDGTPDVAIAGGVGYAVLDGTKVMDPMVADLDAFLWISQTHDCSSAQTGSSVFDFDGDGSAEVVYSDEWYLRIYRGTNGDVLWQTCNTTGTLRELPVVADVDNDGHADIVVVSNDYSSITCEDTKQTGVRVFGDELGKWVRTRRIWNQHHYHVTNVNEDGSIPAQEMPNWLTEGLNNFRQNVQPLGEFSAPDLVVDLQSLCQGGYEVFARVRNIGQASVPAGVLVGFYDGDPSLGGNLLAQGMTTKTLYPAEAENVPLDSNLVPQAIQDGDQDLWVVVDDGMPEHPWHQCRTDNDVHHEEVACDIIG</sequence>
<dbReference type="PROSITE" id="PS51257">
    <property type="entry name" value="PROKAR_LIPOPROTEIN"/>
    <property type="match status" value="1"/>
</dbReference>
<dbReference type="InterPro" id="IPR028994">
    <property type="entry name" value="Integrin_alpha_N"/>
</dbReference>
<comment type="caution">
    <text evidence="4">The sequence shown here is derived from an EMBL/GenBank/DDBJ whole genome shotgun (WGS) entry which is preliminary data.</text>
</comment>
<dbReference type="EMBL" id="PVNL01000092">
    <property type="protein sequence ID" value="PRQ05559.1"/>
    <property type="molecule type" value="Genomic_DNA"/>
</dbReference>
<dbReference type="Proteomes" id="UP000238823">
    <property type="component" value="Unassembled WGS sequence"/>
</dbReference>
<reference evidence="4 5" key="1">
    <citation type="submission" date="2018-03" db="EMBL/GenBank/DDBJ databases">
        <title>Draft Genome Sequences of the Obligatory Marine Myxobacteria Enhygromyxa salina SWB007.</title>
        <authorList>
            <person name="Poehlein A."/>
            <person name="Moghaddam J.A."/>
            <person name="Harms H."/>
            <person name="Alanjari M."/>
            <person name="Koenig G.M."/>
            <person name="Daniel R."/>
            <person name="Schaeberle T.F."/>
        </authorList>
    </citation>
    <scope>NUCLEOTIDE SEQUENCE [LARGE SCALE GENOMIC DNA]</scope>
    <source>
        <strain evidence="4 5">SWB007</strain>
    </source>
</reference>
<dbReference type="PANTHER" id="PTHR46580">
    <property type="entry name" value="SENSOR KINASE-RELATED"/>
    <property type="match status" value="1"/>
</dbReference>
<name>A0A2S9YKD0_9BACT</name>
<feature type="region of interest" description="Disordered" evidence="2">
    <location>
        <begin position="29"/>
        <end position="67"/>
    </location>
</feature>
<protein>
    <submittedName>
        <fullName evidence="4">FG-GAP repeat protein</fullName>
    </submittedName>
</protein>
<dbReference type="InterPro" id="IPR013517">
    <property type="entry name" value="FG-GAP"/>
</dbReference>
<dbReference type="RefSeq" id="WP_106091383.1">
    <property type="nucleotide sequence ID" value="NZ_PVNL01000092.1"/>
</dbReference>
<evidence type="ECO:0000256" key="1">
    <source>
        <dbReference type="ARBA" id="ARBA00022729"/>
    </source>
</evidence>
<evidence type="ECO:0000256" key="3">
    <source>
        <dbReference type="SAM" id="SignalP"/>
    </source>
</evidence>
<gene>
    <name evidence="4" type="ORF">ENSA7_44490</name>
</gene>
<dbReference type="SUPFAM" id="SSF69318">
    <property type="entry name" value="Integrin alpha N-terminal domain"/>
    <property type="match status" value="1"/>
</dbReference>
<accession>A0A2S9YKD0</accession>
<dbReference type="Pfam" id="PF13517">
    <property type="entry name" value="FG-GAP_3"/>
    <property type="match status" value="1"/>
</dbReference>
<feature type="chain" id="PRO_5015755731" evidence="3">
    <location>
        <begin position="23"/>
        <end position="770"/>
    </location>
</feature>